<dbReference type="AlphaFoldDB" id="A0AAV9LRC0"/>
<sequence>MVYVKQGIDIPLHPISLYRMNIHHHLLHHHSSRVQNHAMDLSLAGGQDALFLNVDATNGTIQCTQLSRQISREELDNLCLESIFDFFGNDLDWIRELNHDGHGHIPWDIDCDCPKFRDDYYGSKDDYEVDDDEYSYD</sequence>
<gene>
    <name evidence="1" type="ORF">R3W88_031912</name>
</gene>
<evidence type="ECO:0000313" key="2">
    <source>
        <dbReference type="Proteomes" id="UP001311915"/>
    </source>
</evidence>
<dbReference type="EMBL" id="JAWPEI010000005">
    <property type="protein sequence ID" value="KAK4726995.1"/>
    <property type="molecule type" value="Genomic_DNA"/>
</dbReference>
<reference evidence="1 2" key="1">
    <citation type="submission" date="2023-10" db="EMBL/GenBank/DDBJ databases">
        <title>Genome-Wide Identification Analysis in wild type Solanum Pinnatisectum Reveals Some Genes Defensing Phytophthora Infestans.</title>
        <authorList>
            <person name="Sun C."/>
        </authorList>
    </citation>
    <scope>NUCLEOTIDE SEQUENCE [LARGE SCALE GENOMIC DNA]</scope>
    <source>
        <strain evidence="1">LQN</strain>
        <tissue evidence="1">Leaf</tissue>
    </source>
</reference>
<dbReference type="PANTHER" id="PTHR48435:SF1">
    <property type="entry name" value="POLYPROTEIN"/>
    <property type="match status" value="1"/>
</dbReference>
<name>A0AAV9LRC0_9SOLN</name>
<dbReference type="PANTHER" id="PTHR48435">
    <property type="entry name" value="POLYPROTEIN"/>
    <property type="match status" value="1"/>
</dbReference>
<protein>
    <submittedName>
        <fullName evidence="1">Uncharacterized protein</fullName>
    </submittedName>
</protein>
<organism evidence="1 2">
    <name type="scientific">Solanum pinnatisectum</name>
    <name type="common">tansyleaf nightshade</name>
    <dbReference type="NCBI Taxonomy" id="50273"/>
    <lineage>
        <taxon>Eukaryota</taxon>
        <taxon>Viridiplantae</taxon>
        <taxon>Streptophyta</taxon>
        <taxon>Embryophyta</taxon>
        <taxon>Tracheophyta</taxon>
        <taxon>Spermatophyta</taxon>
        <taxon>Magnoliopsida</taxon>
        <taxon>eudicotyledons</taxon>
        <taxon>Gunneridae</taxon>
        <taxon>Pentapetalae</taxon>
        <taxon>asterids</taxon>
        <taxon>lamiids</taxon>
        <taxon>Solanales</taxon>
        <taxon>Solanaceae</taxon>
        <taxon>Solanoideae</taxon>
        <taxon>Solaneae</taxon>
        <taxon>Solanum</taxon>
    </lineage>
</organism>
<dbReference type="InterPro" id="IPR053098">
    <property type="entry name" value="Petuviruses_polyprotein"/>
</dbReference>
<proteinExistence type="predicted"/>
<comment type="caution">
    <text evidence="1">The sequence shown here is derived from an EMBL/GenBank/DDBJ whole genome shotgun (WGS) entry which is preliminary data.</text>
</comment>
<keyword evidence="2" id="KW-1185">Reference proteome</keyword>
<evidence type="ECO:0000313" key="1">
    <source>
        <dbReference type="EMBL" id="KAK4726995.1"/>
    </source>
</evidence>
<dbReference type="Proteomes" id="UP001311915">
    <property type="component" value="Unassembled WGS sequence"/>
</dbReference>
<accession>A0AAV9LRC0</accession>